<dbReference type="OrthoDB" id="12448at2759"/>
<proteinExistence type="predicted"/>
<keyword evidence="3" id="KW-1185">Reference proteome</keyword>
<sequence>MQSILIPNNAEVLAVEQENSDPEVLHILSEEPKNVVRVSNENLNDAIQKAIWRENGKNRERENELFRKRYKIPRGEESSHDRAQ</sequence>
<evidence type="ECO:0000313" key="2">
    <source>
        <dbReference type="EMBL" id="PXF41166.1"/>
    </source>
</evidence>
<evidence type="ECO:0000313" key="3">
    <source>
        <dbReference type="Proteomes" id="UP000247409"/>
    </source>
</evidence>
<dbReference type="EMBL" id="NBIV01000886">
    <property type="protein sequence ID" value="PXF39467.1"/>
    <property type="molecule type" value="Genomic_DNA"/>
</dbReference>
<dbReference type="Proteomes" id="UP000247409">
    <property type="component" value="Unassembled WGS sequence"/>
</dbReference>
<comment type="caution">
    <text evidence="1">The sequence shown here is derived from an EMBL/GenBank/DDBJ whole genome shotgun (WGS) entry which is preliminary data.</text>
</comment>
<gene>
    <name evidence="2" type="ORF">BWQ96_09108</name>
    <name evidence="1" type="ORF">BWQ96_10845</name>
</gene>
<accession>A0A2V3IBH9</accession>
<reference evidence="1 3" key="1">
    <citation type="journal article" date="2018" name="Mol. Biol. Evol.">
        <title>Analysis of the draft genome of the red seaweed Gracilariopsis chorda provides insights into genome size evolution in Rhodophyta.</title>
        <authorList>
            <person name="Lee J."/>
            <person name="Yang E.C."/>
            <person name="Graf L."/>
            <person name="Yang J.H."/>
            <person name="Qiu H."/>
            <person name="Zel Zion U."/>
            <person name="Chan C.X."/>
            <person name="Stephens T.G."/>
            <person name="Weber A.P.M."/>
            <person name="Boo G.H."/>
            <person name="Boo S.M."/>
            <person name="Kim K.M."/>
            <person name="Shin Y."/>
            <person name="Jung M."/>
            <person name="Lee S.J."/>
            <person name="Yim H.S."/>
            <person name="Lee J.H."/>
            <person name="Bhattacharya D."/>
            <person name="Yoon H.S."/>
        </authorList>
    </citation>
    <scope>NUCLEOTIDE SEQUENCE [LARGE SCALE GENOMIC DNA]</scope>
    <source>
        <strain evidence="1 3">SKKU-2015</strain>
        <tissue evidence="1">Whole body</tissue>
    </source>
</reference>
<dbReference type="AlphaFoldDB" id="A0A2V3IBH9"/>
<evidence type="ECO:0000313" key="1">
    <source>
        <dbReference type="EMBL" id="PXF39467.1"/>
    </source>
</evidence>
<name>A0A2V3IBH9_9FLOR</name>
<dbReference type="EMBL" id="NBIV01000231">
    <property type="protein sequence ID" value="PXF41166.1"/>
    <property type="molecule type" value="Genomic_DNA"/>
</dbReference>
<protein>
    <submittedName>
        <fullName evidence="1">Uncharacterized protein</fullName>
    </submittedName>
</protein>
<organism evidence="1 3">
    <name type="scientific">Gracilariopsis chorda</name>
    <dbReference type="NCBI Taxonomy" id="448386"/>
    <lineage>
        <taxon>Eukaryota</taxon>
        <taxon>Rhodophyta</taxon>
        <taxon>Florideophyceae</taxon>
        <taxon>Rhodymeniophycidae</taxon>
        <taxon>Gracilariales</taxon>
        <taxon>Gracilariaceae</taxon>
        <taxon>Gracilariopsis</taxon>
    </lineage>
</organism>